<dbReference type="OrthoDB" id="9777219at2"/>
<dbReference type="AlphaFoldDB" id="A0A344TKW4"/>
<dbReference type="Pfam" id="PF09822">
    <property type="entry name" value="ABC_transp_aux"/>
    <property type="match status" value="1"/>
</dbReference>
<sequence length="544" mass="61577">MKQRIVKIAVFLIALMGLNVLASFVFFRWDLTEEKRYSISDATKRLLQNLDGQVVVKVYLTGDFPAGFERLERAVQETLESFSDYAGANIAYRFIEPNDPKLQEELTQKGLIPTNLFANEDGKRTERLVFPGAMLVYEGKEYPVQLLKGNQSASPEERLNQSYEGVEFELASAIRRLTLKEHKRIGILVGHTKVPPPRFSDLLATLQQNYDLYFDVQNPDSWEKGDLLIIPKPDLPFTEDEKYRLDQFVMRGGKLVLFADGARVDSVSLEGTFAQPSALNLDDLLFKYGCRINQNLVKDLSCALLPLNVGNMGDKPQIKPMPWRFFPLINNFGKHPIVRNLDAIYTRFPSSIDTVDAPGIVKTPLLLTSQYTKLLKAPALVAYNEARQQPDPREYNAGVKNVALLLEGSFSSLYNNRLLPNDPRMSSFVGQGKPAKILVVSDGDMLVNDIDYARDAPFPLGYDRLSGKTFANKDFVLYAIDYLMDSEGLITARNKQVTLRPLDKIRLKEERTQWQLLNLLAPLVLIGLLGGVWQWTRKRKYATG</sequence>
<accession>A0A344TKW4</accession>
<keyword evidence="1" id="KW-0472">Membrane</keyword>
<name>A0A344TKW4_9BACT</name>
<dbReference type="EMBL" id="CP030850">
    <property type="protein sequence ID" value="AXE19285.1"/>
    <property type="molecule type" value="Genomic_DNA"/>
</dbReference>
<evidence type="ECO:0000259" key="2">
    <source>
        <dbReference type="Pfam" id="PF09822"/>
    </source>
</evidence>
<keyword evidence="5" id="KW-1185">Reference proteome</keyword>
<dbReference type="Proteomes" id="UP000251993">
    <property type="component" value="Chromosome"/>
</dbReference>
<feature type="transmembrane region" description="Helical" evidence="1">
    <location>
        <begin position="514"/>
        <end position="533"/>
    </location>
</feature>
<dbReference type="Pfam" id="PF23357">
    <property type="entry name" value="DUF7088"/>
    <property type="match status" value="1"/>
</dbReference>
<dbReference type="InterPro" id="IPR019863">
    <property type="entry name" value="Motility-assoc_ABC-rel_GldG"/>
</dbReference>
<dbReference type="KEGG" id="run:DR864_16770"/>
<dbReference type="RefSeq" id="WP_114068068.1">
    <property type="nucleotide sequence ID" value="NZ_CP030850.1"/>
</dbReference>
<keyword evidence="1" id="KW-0812">Transmembrane</keyword>
<feature type="domain" description="ABC-type uncharacterised transport system" evidence="2">
    <location>
        <begin position="183"/>
        <end position="477"/>
    </location>
</feature>
<dbReference type="InterPro" id="IPR019196">
    <property type="entry name" value="ABC_transp_unknown"/>
</dbReference>
<evidence type="ECO:0000313" key="5">
    <source>
        <dbReference type="Proteomes" id="UP000251993"/>
    </source>
</evidence>
<protein>
    <submittedName>
        <fullName evidence="4">Gliding motility-associated ABC transporter substrate-binding protein GldG</fullName>
    </submittedName>
</protein>
<dbReference type="InterPro" id="IPR055396">
    <property type="entry name" value="DUF7088"/>
</dbReference>
<evidence type="ECO:0000259" key="3">
    <source>
        <dbReference type="Pfam" id="PF23357"/>
    </source>
</evidence>
<gene>
    <name evidence="4" type="primary">gldG</name>
    <name evidence="4" type="ORF">DR864_16770</name>
</gene>
<reference evidence="4 5" key="1">
    <citation type="submission" date="2018-07" db="EMBL/GenBank/DDBJ databases">
        <title>Genome sequencing of Runella.</title>
        <authorList>
            <person name="Baek M.-G."/>
            <person name="Yi H."/>
        </authorList>
    </citation>
    <scope>NUCLEOTIDE SEQUENCE [LARGE SCALE GENOMIC DNA]</scope>
    <source>
        <strain evidence="4 5">HYN0085</strain>
    </source>
</reference>
<evidence type="ECO:0000256" key="1">
    <source>
        <dbReference type="SAM" id="Phobius"/>
    </source>
</evidence>
<evidence type="ECO:0000313" key="4">
    <source>
        <dbReference type="EMBL" id="AXE19285.1"/>
    </source>
</evidence>
<proteinExistence type="predicted"/>
<dbReference type="NCBIfam" id="TIGR03521">
    <property type="entry name" value="GldG"/>
    <property type="match status" value="1"/>
</dbReference>
<organism evidence="4 5">
    <name type="scientific">Runella rosea</name>
    <dbReference type="NCBI Taxonomy" id="2259595"/>
    <lineage>
        <taxon>Bacteria</taxon>
        <taxon>Pseudomonadati</taxon>
        <taxon>Bacteroidota</taxon>
        <taxon>Cytophagia</taxon>
        <taxon>Cytophagales</taxon>
        <taxon>Spirosomataceae</taxon>
        <taxon>Runella</taxon>
    </lineage>
</organism>
<keyword evidence="1" id="KW-1133">Transmembrane helix</keyword>
<feature type="domain" description="DUF7088" evidence="3">
    <location>
        <begin position="33"/>
        <end position="135"/>
    </location>
</feature>